<accession>A0ABY9REY9</accession>
<evidence type="ECO:0000313" key="3">
    <source>
        <dbReference type="Proteomes" id="UP001181355"/>
    </source>
</evidence>
<dbReference type="InterPro" id="IPR025282">
    <property type="entry name" value="DUF4214"/>
</dbReference>
<proteinExistence type="predicted"/>
<feature type="domain" description="DUF4214" evidence="1">
    <location>
        <begin position="159"/>
        <end position="219"/>
    </location>
</feature>
<evidence type="ECO:0000259" key="1">
    <source>
        <dbReference type="Pfam" id="PF13946"/>
    </source>
</evidence>
<name>A0ABY9REY9_9BURK</name>
<dbReference type="InterPro" id="IPR017853">
    <property type="entry name" value="GH"/>
</dbReference>
<dbReference type="Proteomes" id="UP001181355">
    <property type="component" value="Chromosome"/>
</dbReference>
<dbReference type="Pfam" id="PF13946">
    <property type="entry name" value="DUF4214"/>
    <property type="match status" value="1"/>
</dbReference>
<dbReference type="Gene3D" id="3.20.20.80">
    <property type="entry name" value="Glycosidases"/>
    <property type="match status" value="1"/>
</dbReference>
<dbReference type="EMBL" id="CP133720">
    <property type="protein sequence ID" value="WMW79790.1"/>
    <property type="molecule type" value="Genomic_DNA"/>
</dbReference>
<sequence length="783" mass="86389">MPNFFPYRQISIVAMLSGLIACGGQSQTQIPVNATIMTAAPSTAASIEVSFDKTRDEYSLTASTSGIKVSDKASAQTTSLPSSVTSVRFKDMRLNLLAANQSQQLSMNDLNQVTELYIAFFNRVPEADGLSYWVNERARGQSIETIANYFYGAAVLYSAQTGYSATMSNADFVRIIYKNVLARTGPTAPTDTEVNYWTTQLNQGSMSRGRMAISMLTSAHLFEGDVEFGWVPQLLNNKIVVGNYFALQNGINYLSPEDSISKGMSIAAAVTPTDTSAAMQLIGLHDSFNLFDAAPNQIRIIKLTTLPNPSGIKFGFWETFSKQDVTLLSMGKRPTSRVGFDSWAAIETSKGVYDFAGFDASSSMANYRRVHNYGESIYAAINISFSAQITPSKQTIPAFYNGRITDPETRQAAKNFLAAYVQHMLKALGSLSLTIDYEIMSNYRLSAAGSEPRANEWADWYVEAAAVARKAAADIGMADRLKLQPIVNSNPLDPSSPISKGRDYNNWLVRVVAASDALALDTYHSDPNLPNTDPQRTFDIIQFWIDQFSAGKDVIVTENGFNSVTEVIPSITRADRDWKTTGTEADQATYYNLLFAKLADANRKDGIFHNQLKSFNMWSILDNPAKAATDEDRYFGLIRLDGTEKPAAAVVRDALRRYENDVTTRPWNYVGLGTDLSRTMNDTSKPPVSLSYTNGAQFELLRYSENALPSAKQYNFEITLTNSANIILCINGTQWLFQEGQSNYSIDLTKYLKPNAANSIDVYLTNSVFPSAASVRSIQLRKG</sequence>
<dbReference type="RefSeq" id="WP_309481285.1">
    <property type="nucleotide sequence ID" value="NZ_CP133720.1"/>
</dbReference>
<dbReference type="SUPFAM" id="SSF51445">
    <property type="entry name" value="(Trans)glycosidases"/>
    <property type="match status" value="1"/>
</dbReference>
<reference evidence="2" key="1">
    <citation type="submission" date="2023-09" db="EMBL/GenBank/DDBJ databases">
        <title>Undibacterium sp. 20NA77.5 isolated from freshwater.</title>
        <authorList>
            <person name="Le V."/>
            <person name="Ko S.-R."/>
            <person name="Ahn C.-Y."/>
            <person name="Oh H.-M."/>
        </authorList>
    </citation>
    <scope>NUCLEOTIDE SEQUENCE</scope>
    <source>
        <strain evidence="2">20NA77.5</strain>
    </source>
</reference>
<evidence type="ECO:0000313" key="2">
    <source>
        <dbReference type="EMBL" id="WMW79790.1"/>
    </source>
</evidence>
<keyword evidence="3" id="KW-1185">Reference proteome</keyword>
<gene>
    <name evidence="2" type="ORF">RF679_14200</name>
</gene>
<protein>
    <submittedName>
        <fullName evidence="2">DUF4214 domain-containing protein</fullName>
    </submittedName>
</protein>
<organism evidence="2 3">
    <name type="scientific">Undibacterium cyanobacteriorum</name>
    <dbReference type="NCBI Taxonomy" id="3073561"/>
    <lineage>
        <taxon>Bacteria</taxon>
        <taxon>Pseudomonadati</taxon>
        <taxon>Pseudomonadota</taxon>
        <taxon>Betaproteobacteria</taxon>
        <taxon>Burkholderiales</taxon>
        <taxon>Oxalobacteraceae</taxon>
        <taxon>Undibacterium</taxon>
    </lineage>
</organism>